<gene>
    <name evidence="3" type="ORF">FO442_17710</name>
</gene>
<dbReference type="Gene3D" id="3.90.470.20">
    <property type="entry name" value="4'-phosphopantetheinyl transferase domain"/>
    <property type="match status" value="1"/>
</dbReference>
<dbReference type="EMBL" id="VLPL01000011">
    <property type="protein sequence ID" value="TSJ39893.1"/>
    <property type="molecule type" value="Genomic_DNA"/>
</dbReference>
<dbReference type="InterPro" id="IPR037143">
    <property type="entry name" value="4-PPantetheinyl_Trfase_dom_sf"/>
</dbReference>
<keyword evidence="4" id="KW-1185">Reference proteome</keyword>
<reference evidence="3 4" key="1">
    <citation type="submission" date="2019-07" db="EMBL/GenBank/DDBJ databases">
        <authorList>
            <person name="Huq M.A."/>
        </authorList>
    </citation>
    <scope>NUCLEOTIDE SEQUENCE [LARGE SCALE GENOMIC DNA]</scope>
    <source>
        <strain evidence="3 4">MAH-3</strain>
    </source>
</reference>
<accession>A0A556MJ52</accession>
<dbReference type="OrthoDB" id="1190494at2"/>
<protein>
    <submittedName>
        <fullName evidence="3">4'-phosphopantetheinyl transferase superfamily protein</fullName>
    </submittedName>
</protein>
<evidence type="ECO:0000313" key="4">
    <source>
        <dbReference type="Proteomes" id="UP000316008"/>
    </source>
</evidence>
<evidence type="ECO:0000256" key="1">
    <source>
        <dbReference type="ARBA" id="ARBA00022679"/>
    </source>
</evidence>
<dbReference type="GO" id="GO:0008897">
    <property type="term" value="F:holo-[acyl-carrier-protein] synthase activity"/>
    <property type="evidence" value="ECO:0007669"/>
    <property type="project" value="InterPro"/>
</dbReference>
<name>A0A556MJ52_9FLAO</name>
<feature type="domain" description="4'-phosphopantetheinyl transferase" evidence="2">
    <location>
        <begin position="102"/>
        <end position="193"/>
    </location>
</feature>
<evidence type="ECO:0000313" key="3">
    <source>
        <dbReference type="EMBL" id="TSJ39893.1"/>
    </source>
</evidence>
<proteinExistence type="predicted"/>
<dbReference type="Pfam" id="PF01648">
    <property type="entry name" value="ACPS"/>
    <property type="match status" value="1"/>
</dbReference>
<dbReference type="Proteomes" id="UP000316008">
    <property type="component" value="Unassembled WGS sequence"/>
</dbReference>
<dbReference type="GO" id="GO:0000287">
    <property type="term" value="F:magnesium ion binding"/>
    <property type="evidence" value="ECO:0007669"/>
    <property type="project" value="InterPro"/>
</dbReference>
<comment type="caution">
    <text evidence="3">The sequence shown here is derived from an EMBL/GenBank/DDBJ whole genome shotgun (WGS) entry which is preliminary data.</text>
</comment>
<dbReference type="SUPFAM" id="SSF56214">
    <property type="entry name" value="4'-phosphopantetheinyl transferase"/>
    <property type="match status" value="2"/>
</dbReference>
<sequence>MSDISIINLNAVSIYLMEIDFSYFETYKSSLNETERLRLNAIHHPEKKIEFAASRYLKHHLFGEANITYNSSGSPEITGVGFISLSHCDSHVVLATCREHLIGVDIEEIRQKSVITAPRFITDNEKQFLDQTSEKDMSMLWSFKECLYKLSDRNRLLFQRDILVNKRGGKYYGSILKTDGIYEYELHVENFKNILITFNSSKGKLLQ</sequence>
<organism evidence="3 4">
    <name type="scientific">Fluviicola chungangensis</name>
    <dbReference type="NCBI Taxonomy" id="2597671"/>
    <lineage>
        <taxon>Bacteria</taxon>
        <taxon>Pseudomonadati</taxon>
        <taxon>Bacteroidota</taxon>
        <taxon>Flavobacteriia</taxon>
        <taxon>Flavobacteriales</taxon>
        <taxon>Crocinitomicaceae</taxon>
        <taxon>Fluviicola</taxon>
    </lineage>
</organism>
<dbReference type="InterPro" id="IPR008278">
    <property type="entry name" value="4-PPantetheinyl_Trfase_dom"/>
</dbReference>
<keyword evidence="1 3" id="KW-0808">Transferase</keyword>
<evidence type="ECO:0000259" key="2">
    <source>
        <dbReference type="Pfam" id="PF01648"/>
    </source>
</evidence>
<dbReference type="AlphaFoldDB" id="A0A556MJ52"/>